<dbReference type="PRINTS" id="PR00420">
    <property type="entry name" value="RNGMNOXGNASE"/>
</dbReference>
<dbReference type="InterPro" id="IPR002938">
    <property type="entry name" value="FAD-bd"/>
</dbReference>
<evidence type="ECO:0000313" key="10">
    <source>
        <dbReference type="Proteomes" id="UP000246964"/>
    </source>
</evidence>
<keyword evidence="10" id="KW-1185">Reference proteome</keyword>
<comment type="cofactor">
    <cofactor evidence="1">
        <name>FAD</name>
        <dbReference type="ChEBI" id="CHEBI:57692"/>
    </cofactor>
</comment>
<dbReference type="GO" id="GO:0071949">
    <property type="term" value="F:FAD binding"/>
    <property type="evidence" value="ECO:0007669"/>
    <property type="project" value="InterPro"/>
</dbReference>
<organism evidence="9 10">
    <name type="scientific">Pseudidiomarina maritima</name>
    <dbReference type="NCBI Taxonomy" id="519453"/>
    <lineage>
        <taxon>Bacteria</taxon>
        <taxon>Pseudomonadati</taxon>
        <taxon>Pseudomonadota</taxon>
        <taxon>Gammaproteobacteria</taxon>
        <taxon>Alteromonadales</taxon>
        <taxon>Idiomarinaceae</taxon>
        <taxon>Pseudidiomarina</taxon>
    </lineage>
</organism>
<proteinExistence type="inferred from homology"/>
<feature type="domain" description="FAD-binding" evidence="8">
    <location>
        <begin position="2"/>
        <end position="307"/>
    </location>
</feature>
<evidence type="ECO:0000313" key="9">
    <source>
        <dbReference type="EMBL" id="PWW16018.1"/>
    </source>
</evidence>
<keyword evidence="5" id="KW-0274">FAD</keyword>
<dbReference type="InterPro" id="IPR036188">
    <property type="entry name" value="FAD/NAD-bd_sf"/>
</dbReference>
<evidence type="ECO:0000256" key="2">
    <source>
        <dbReference type="ARBA" id="ARBA00004749"/>
    </source>
</evidence>
<sequence length="374" mass="41410">MQVVIVGGGMVGAAAAVALAQQGHQIELIEAGPAVVSSGPWDLRISSIHLRNVQWLQQLHTWALIRAERQFPYTQLAVQTQHGQRLEFNQHDSDTKMLGAMVENHALQQALWQQFAELPINARTQVQVQAFDLTKQQVQLSSGELLSYDLLIGADGAQSQVANAAQIGQRGWDYDMRCMLALAELAEPIAPATWEVFRPEGPYALLPLGERQACLIDYRSEQQWQHLSQQPEAVAQQLEQTFAPHLGAYQLLNFASFPLRRQRALRYQVKQSVVLIGDAAHSIHPLAGQGVNLGFADVQTLVAQLASQPLAPALAAYERIRMRENQLMMRAMDAIHVGFRSPHWVPQGLVAAGLFAVAQVQPLKRALVRRAIGF</sequence>
<evidence type="ECO:0000256" key="7">
    <source>
        <dbReference type="ARBA" id="ARBA00023033"/>
    </source>
</evidence>
<dbReference type="EMBL" id="QGTT01000001">
    <property type="protein sequence ID" value="PWW16018.1"/>
    <property type="molecule type" value="Genomic_DNA"/>
</dbReference>
<dbReference type="OrthoDB" id="9769565at2"/>
<name>A0A317QGH2_9GAMM</name>
<dbReference type="NCBIfam" id="TIGR01988">
    <property type="entry name" value="Ubi-OHases"/>
    <property type="match status" value="1"/>
</dbReference>
<keyword evidence="7" id="KW-0503">Monooxygenase</keyword>
<dbReference type="GO" id="GO:0008682">
    <property type="term" value="F:3-demethoxyubiquinol 3-hydroxylase activity"/>
    <property type="evidence" value="ECO:0007669"/>
    <property type="project" value="TreeGrafter"/>
</dbReference>
<keyword evidence="6" id="KW-0560">Oxidoreductase</keyword>
<evidence type="ECO:0000256" key="1">
    <source>
        <dbReference type="ARBA" id="ARBA00001974"/>
    </source>
</evidence>
<dbReference type="GO" id="GO:0006744">
    <property type="term" value="P:ubiquinone biosynthetic process"/>
    <property type="evidence" value="ECO:0007669"/>
    <property type="project" value="UniProtKB-UniPathway"/>
</dbReference>
<dbReference type="InterPro" id="IPR018168">
    <property type="entry name" value="Ubi_Hdrlase_CS"/>
</dbReference>
<dbReference type="UniPathway" id="UPA00232"/>
<dbReference type="Pfam" id="PF01494">
    <property type="entry name" value="FAD_binding_3"/>
    <property type="match status" value="1"/>
</dbReference>
<evidence type="ECO:0000259" key="8">
    <source>
        <dbReference type="Pfam" id="PF01494"/>
    </source>
</evidence>
<dbReference type="InterPro" id="IPR051205">
    <property type="entry name" value="UbiH/COQ6_monooxygenase"/>
</dbReference>
<evidence type="ECO:0000256" key="3">
    <source>
        <dbReference type="ARBA" id="ARBA00005349"/>
    </source>
</evidence>
<comment type="pathway">
    <text evidence="2">Cofactor biosynthesis; ubiquinone biosynthesis.</text>
</comment>
<gene>
    <name evidence="9" type="ORF">DET45_101115</name>
</gene>
<dbReference type="PANTHER" id="PTHR43876:SF10">
    <property type="entry name" value="3-DEMETHOXYUBIQUINOL 3-HYDROXYLASE"/>
    <property type="match status" value="1"/>
</dbReference>
<evidence type="ECO:0000256" key="5">
    <source>
        <dbReference type="ARBA" id="ARBA00022827"/>
    </source>
</evidence>
<comment type="caution">
    <text evidence="9">The sequence shown here is derived from an EMBL/GenBank/DDBJ whole genome shotgun (WGS) entry which is preliminary data.</text>
</comment>
<keyword evidence="4" id="KW-0285">Flavoprotein</keyword>
<evidence type="ECO:0000256" key="6">
    <source>
        <dbReference type="ARBA" id="ARBA00023002"/>
    </source>
</evidence>
<evidence type="ECO:0000256" key="4">
    <source>
        <dbReference type="ARBA" id="ARBA00022630"/>
    </source>
</evidence>
<dbReference type="PROSITE" id="PS01304">
    <property type="entry name" value="UBIH"/>
    <property type="match status" value="1"/>
</dbReference>
<dbReference type="PANTHER" id="PTHR43876">
    <property type="entry name" value="UBIQUINONE BIOSYNTHESIS MONOOXYGENASE COQ6, MITOCHONDRIAL"/>
    <property type="match status" value="1"/>
</dbReference>
<dbReference type="SUPFAM" id="SSF51905">
    <property type="entry name" value="FAD/NAD(P)-binding domain"/>
    <property type="match status" value="1"/>
</dbReference>
<dbReference type="RefSeq" id="WP_110074763.1">
    <property type="nucleotide sequence ID" value="NZ_QGTT01000001.1"/>
</dbReference>
<comment type="similarity">
    <text evidence="3">Belongs to the UbiH/COQ6 family.</text>
</comment>
<reference evidence="9 10" key="1">
    <citation type="submission" date="2018-05" db="EMBL/GenBank/DDBJ databases">
        <title>Freshwater and sediment microbial communities from various areas in North America, analyzing microbe dynamics in response to fracking.</title>
        <authorList>
            <person name="Lamendella R."/>
        </authorList>
    </citation>
    <scope>NUCLEOTIDE SEQUENCE [LARGE SCALE GENOMIC DNA]</scope>
    <source>
        <strain evidence="9 10">125B1</strain>
    </source>
</reference>
<dbReference type="Gene3D" id="3.50.50.60">
    <property type="entry name" value="FAD/NAD(P)-binding domain"/>
    <property type="match status" value="2"/>
</dbReference>
<dbReference type="Proteomes" id="UP000246964">
    <property type="component" value="Unassembled WGS sequence"/>
</dbReference>
<dbReference type="AlphaFoldDB" id="A0A317QGH2"/>
<dbReference type="InterPro" id="IPR010971">
    <property type="entry name" value="UbiH/COQ6"/>
</dbReference>
<protein>
    <submittedName>
        <fullName evidence="9">2-octaprenyl-3-methyl-6-methoxy-1,4-benzoquinol hydroxylase</fullName>
    </submittedName>
</protein>
<accession>A0A317QGH2</accession>